<feature type="transmembrane region" description="Helical" evidence="1">
    <location>
        <begin position="87"/>
        <end position="106"/>
    </location>
</feature>
<reference evidence="3" key="1">
    <citation type="submission" date="2020-05" db="EMBL/GenBank/DDBJ databases">
        <authorList>
            <person name="Chiriac C."/>
            <person name="Salcher M."/>
            <person name="Ghai R."/>
            <person name="Kavagutti S V."/>
        </authorList>
    </citation>
    <scope>NUCLEOTIDE SEQUENCE</scope>
</reference>
<accession>A0A6J6WCR3</accession>
<dbReference type="EMBL" id="CAEZZX010000136">
    <property type="protein sequence ID" value="CAB4781084.1"/>
    <property type="molecule type" value="Genomic_DNA"/>
</dbReference>
<dbReference type="PANTHER" id="PTHR22911:SF137">
    <property type="entry name" value="SOLUTE CARRIER FAMILY 35 MEMBER G2-RELATED"/>
    <property type="match status" value="1"/>
</dbReference>
<evidence type="ECO:0000256" key="1">
    <source>
        <dbReference type="SAM" id="Phobius"/>
    </source>
</evidence>
<feature type="transmembrane region" description="Helical" evidence="1">
    <location>
        <begin position="174"/>
        <end position="195"/>
    </location>
</feature>
<keyword evidence="1" id="KW-0472">Membrane</keyword>
<feature type="transmembrane region" description="Helical" evidence="1">
    <location>
        <begin position="59"/>
        <end position="81"/>
    </location>
</feature>
<feature type="transmembrane region" description="Helical" evidence="1">
    <location>
        <begin position="141"/>
        <end position="162"/>
    </location>
</feature>
<feature type="transmembrane region" description="Helical" evidence="1">
    <location>
        <begin position="215"/>
        <end position="234"/>
    </location>
</feature>
<sequence length="290" mass="29634">MAVLLALLSSAMWGTSDFLGGNLSRRKSPYVVVGWSEVAGLGFVLIACLAGNRWDAWPIIGWTGVIAGVTGYIGLVTFYTALSRGTMGVVAPITSLGVIVPVAVGLGQGDQPTGLQELGIVVALIGIVLASGPEIRGGTGLLPVVLALTAALSFGIAVTYIAKGSQTDAFATLGIMRVVALGISGVLLIVTIVRHRLRANPDAPSVRSTVLLDRRAVWTVIAIGFFDMSANVMFGVSSTLGLLSIVAVAGSLYPVATVILAGTVLKERLATIEKVGVALALTGVALISLG</sequence>
<evidence type="ECO:0000313" key="3">
    <source>
        <dbReference type="EMBL" id="CAB4781084.1"/>
    </source>
</evidence>
<name>A0A6J6WCR3_9ZZZZ</name>
<dbReference type="GO" id="GO:0016020">
    <property type="term" value="C:membrane"/>
    <property type="evidence" value="ECO:0007669"/>
    <property type="project" value="InterPro"/>
</dbReference>
<dbReference type="InterPro" id="IPR037185">
    <property type="entry name" value="EmrE-like"/>
</dbReference>
<feature type="domain" description="EamA" evidence="2">
    <location>
        <begin position="2"/>
        <end position="131"/>
    </location>
</feature>
<feature type="transmembrane region" description="Helical" evidence="1">
    <location>
        <begin position="30"/>
        <end position="52"/>
    </location>
</feature>
<dbReference type="SUPFAM" id="SSF103481">
    <property type="entry name" value="Multidrug resistance efflux transporter EmrE"/>
    <property type="match status" value="2"/>
</dbReference>
<keyword evidence="1" id="KW-0812">Transmembrane</keyword>
<evidence type="ECO:0000259" key="2">
    <source>
        <dbReference type="Pfam" id="PF00892"/>
    </source>
</evidence>
<protein>
    <submittedName>
        <fullName evidence="3">Unannotated protein</fullName>
    </submittedName>
</protein>
<dbReference type="InterPro" id="IPR000620">
    <property type="entry name" value="EamA_dom"/>
</dbReference>
<dbReference type="Pfam" id="PF00892">
    <property type="entry name" value="EamA"/>
    <property type="match status" value="2"/>
</dbReference>
<feature type="transmembrane region" description="Helical" evidence="1">
    <location>
        <begin position="241"/>
        <end position="265"/>
    </location>
</feature>
<proteinExistence type="predicted"/>
<feature type="domain" description="EamA" evidence="2">
    <location>
        <begin position="144"/>
        <end position="288"/>
    </location>
</feature>
<organism evidence="3">
    <name type="scientific">freshwater metagenome</name>
    <dbReference type="NCBI Taxonomy" id="449393"/>
    <lineage>
        <taxon>unclassified sequences</taxon>
        <taxon>metagenomes</taxon>
        <taxon>ecological metagenomes</taxon>
    </lineage>
</organism>
<keyword evidence="1" id="KW-1133">Transmembrane helix</keyword>
<dbReference type="PANTHER" id="PTHR22911">
    <property type="entry name" value="ACYL-MALONYL CONDENSING ENZYME-RELATED"/>
    <property type="match status" value="1"/>
</dbReference>
<feature type="transmembrane region" description="Helical" evidence="1">
    <location>
        <begin position="118"/>
        <end position="135"/>
    </location>
</feature>
<dbReference type="AlphaFoldDB" id="A0A6J6WCR3"/>
<gene>
    <name evidence="3" type="ORF">UFOPK2938_00730</name>
</gene>